<feature type="binding site" evidence="7">
    <location>
        <position position="201"/>
    </location>
    <ligand>
        <name>Zn(2+)</name>
        <dbReference type="ChEBI" id="CHEBI:29105"/>
        <label>1</label>
    </ligand>
</feature>
<proteinExistence type="inferred from homology"/>
<dbReference type="PANTHER" id="PTHR32494:SF19">
    <property type="entry name" value="ALLANTOATE DEIMINASE-RELATED"/>
    <property type="match status" value="1"/>
</dbReference>
<evidence type="ECO:0000313" key="8">
    <source>
        <dbReference type="EMBL" id="VCU68931.1"/>
    </source>
</evidence>
<dbReference type="PIRSF" id="PIRSF001235">
    <property type="entry name" value="Amidase_carbamoylase"/>
    <property type="match status" value="1"/>
</dbReference>
<feature type="binding site" evidence="7">
    <location>
        <position position="99"/>
    </location>
    <ligand>
        <name>Zn(2+)</name>
        <dbReference type="ChEBI" id="CHEBI:29105"/>
        <label>2</label>
    </ligand>
</feature>
<sequence length="425" mass="45890">MSATEIPVEKNVPGRQDALDLFERIRALSFDGVGVSRESYGPSETACLEALVEWAGRHGIVADTDPAANVIFRLPDGGAQAPVVCGSHVDSVPQGGNYDGLAGVIAGLLCLKRLKDEGVRLPHPLWVAAMRGEESAWFGKAYMGSGAILGKLKPEDLELKNKRSGRTLAQAMASVGADVDAIAAGKPVPWVGGVRNYLELHIEQGPLMVARKWPTAIVSGIRGNIRHNHVQCLGEPGHSGAVPRWLRNDAVFAVSDLLMRLDEHWRVLLERGNDLVVTAGVMGTDPAEHAVSRIPGKVDFSFEVRSESTETLEEFYRVMRAECDAVARQRGVRFEFDRRIESAPATMDPEVVKVLLEASKEAGEPVERIPSGAGHDAALFANAGIPSGMIFIRNENGSHNPAEAMEIDDFMAGVDVLYRALPRLG</sequence>
<protein>
    <submittedName>
        <fullName evidence="8">N-carbamoyl-L-amino acid hydrolase</fullName>
        <ecNumber evidence="8">3.5.1.87</ecNumber>
    </submittedName>
</protein>
<evidence type="ECO:0000256" key="7">
    <source>
        <dbReference type="PIRSR" id="PIRSR001235-1"/>
    </source>
</evidence>
<dbReference type="SUPFAM" id="SSF53187">
    <property type="entry name" value="Zn-dependent exopeptidases"/>
    <property type="match status" value="1"/>
</dbReference>
<organism evidence="8 9">
    <name type="scientific">Pigmentiphaga humi</name>
    <dbReference type="NCBI Taxonomy" id="2478468"/>
    <lineage>
        <taxon>Bacteria</taxon>
        <taxon>Pseudomonadati</taxon>
        <taxon>Pseudomonadota</taxon>
        <taxon>Betaproteobacteria</taxon>
        <taxon>Burkholderiales</taxon>
        <taxon>Alcaligenaceae</taxon>
        <taxon>Pigmentiphaga</taxon>
    </lineage>
</organism>
<evidence type="ECO:0000256" key="6">
    <source>
        <dbReference type="ARBA" id="ARBA00023211"/>
    </source>
</evidence>
<feature type="binding site" evidence="7">
    <location>
        <position position="399"/>
    </location>
    <ligand>
        <name>Zn(2+)</name>
        <dbReference type="ChEBI" id="CHEBI:29105"/>
        <label>2</label>
    </ligand>
</feature>
<dbReference type="EC" id="3.5.1.87" evidence="8"/>
<comment type="cofactor">
    <cofactor evidence="7">
        <name>Zn(2+)</name>
        <dbReference type="ChEBI" id="CHEBI:29105"/>
    </cofactor>
    <text evidence="7">Binds 2 Zn(2+) ions per subunit.</text>
</comment>
<dbReference type="PANTHER" id="PTHR32494">
    <property type="entry name" value="ALLANTOATE DEIMINASE-RELATED"/>
    <property type="match status" value="1"/>
</dbReference>
<dbReference type="GO" id="GO:0046872">
    <property type="term" value="F:metal ion binding"/>
    <property type="evidence" value="ECO:0007669"/>
    <property type="project" value="UniProtKB-KW"/>
</dbReference>
<comment type="cofactor">
    <cofactor evidence="1">
        <name>Mn(2+)</name>
        <dbReference type="ChEBI" id="CHEBI:29035"/>
    </cofactor>
</comment>
<feature type="binding site" evidence="7">
    <location>
        <position position="134"/>
    </location>
    <ligand>
        <name>Zn(2+)</name>
        <dbReference type="ChEBI" id="CHEBI:29105"/>
        <label>2</label>
    </ligand>
</feature>
<dbReference type="AlphaFoldDB" id="A0A3P4AZD9"/>
<dbReference type="Pfam" id="PF01546">
    <property type="entry name" value="Peptidase_M20"/>
    <property type="match status" value="1"/>
</dbReference>
<keyword evidence="7" id="KW-0862">Zinc</keyword>
<name>A0A3P4AZD9_9BURK</name>
<comment type="similarity">
    <text evidence="2">Belongs to the peptidase M20 family.</text>
</comment>
<dbReference type="InterPro" id="IPR036264">
    <property type="entry name" value="Bact_exopeptidase_dim_dom"/>
</dbReference>
<reference evidence="8 9" key="1">
    <citation type="submission" date="2018-10" db="EMBL/GenBank/DDBJ databases">
        <authorList>
            <person name="Criscuolo A."/>
        </authorList>
    </citation>
    <scope>NUCLEOTIDE SEQUENCE [LARGE SCALE GENOMIC DNA]</scope>
    <source>
        <strain evidence="8">DnA1</strain>
    </source>
</reference>
<keyword evidence="5 8" id="KW-0378">Hydrolase</keyword>
<dbReference type="SUPFAM" id="SSF55031">
    <property type="entry name" value="Bacterial exopeptidase dimerisation domain"/>
    <property type="match status" value="1"/>
</dbReference>
<dbReference type="InterPro" id="IPR002933">
    <property type="entry name" value="Peptidase_M20"/>
</dbReference>
<comment type="subunit">
    <text evidence="3">Homodimer.</text>
</comment>
<evidence type="ECO:0000256" key="5">
    <source>
        <dbReference type="ARBA" id="ARBA00022801"/>
    </source>
</evidence>
<evidence type="ECO:0000256" key="4">
    <source>
        <dbReference type="ARBA" id="ARBA00022723"/>
    </source>
</evidence>
<dbReference type="NCBIfam" id="TIGR01879">
    <property type="entry name" value="hydantase"/>
    <property type="match status" value="1"/>
</dbReference>
<gene>
    <name evidence="8" type="primary">amaB</name>
    <name evidence="8" type="ORF">PIGHUM_00990</name>
</gene>
<dbReference type="Gene3D" id="3.30.70.360">
    <property type="match status" value="1"/>
</dbReference>
<accession>A0A3P4AZD9</accession>
<evidence type="ECO:0000256" key="1">
    <source>
        <dbReference type="ARBA" id="ARBA00001936"/>
    </source>
</evidence>
<dbReference type="RefSeq" id="WP_124078250.1">
    <property type="nucleotide sequence ID" value="NZ_UWPJ01000008.1"/>
</dbReference>
<dbReference type="Proteomes" id="UP000277294">
    <property type="component" value="Unassembled WGS sequence"/>
</dbReference>
<keyword evidence="6" id="KW-0464">Manganese</keyword>
<dbReference type="Gene3D" id="3.40.630.10">
    <property type="entry name" value="Zn peptidases"/>
    <property type="match status" value="1"/>
</dbReference>
<dbReference type="GO" id="GO:0016813">
    <property type="term" value="F:hydrolase activity, acting on carbon-nitrogen (but not peptide) bonds, in linear amidines"/>
    <property type="evidence" value="ECO:0007669"/>
    <property type="project" value="InterPro"/>
</dbReference>
<dbReference type="GO" id="GO:0050538">
    <property type="term" value="F:N-carbamoyl-L-amino-acid hydrolase activity"/>
    <property type="evidence" value="ECO:0007669"/>
    <property type="project" value="UniProtKB-EC"/>
</dbReference>
<evidence type="ECO:0000256" key="2">
    <source>
        <dbReference type="ARBA" id="ARBA00006153"/>
    </source>
</evidence>
<keyword evidence="4 7" id="KW-0479">Metal-binding</keyword>
<dbReference type="InterPro" id="IPR010158">
    <property type="entry name" value="Amidase_Cbmase"/>
</dbReference>
<feature type="binding site" evidence="7">
    <location>
        <position position="88"/>
    </location>
    <ligand>
        <name>Zn(2+)</name>
        <dbReference type="ChEBI" id="CHEBI:29105"/>
        <label>1</label>
    </ligand>
</feature>
<keyword evidence="9" id="KW-1185">Reference proteome</keyword>
<evidence type="ECO:0000256" key="3">
    <source>
        <dbReference type="ARBA" id="ARBA00011738"/>
    </source>
</evidence>
<feature type="binding site" evidence="7">
    <location>
        <position position="99"/>
    </location>
    <ligand>
        <name>Zn(2+)</name>
        <dbReference type="ChEBI" id="CHEBI:29105"/>
        <label>1</label>
    </ligand>
</feature>
<dbReference type="EMBL" id="UWPJ01000008">
    <property type="protein sequence ID" value="VCU68931.1"/>
    <property type="molecule type" value="Genomic_DNA"/>
</dbReference>
<dbReference type="OrthoDB" id="9808195at2"/>
<evidence type="ECO:0000313" key="9">
    <source>
        <dbReference type="Proteomes" id="UP000277294"/>
    </source>
</evidence>